<dbReference type="SFLD" id="SFLDG01018">
    <property type="entry name" value="Squalene/Phytoene_Synthase_Lik"/>
    <property type="match status" value="1"/>
</dbReference>
<dbReference type="SUPFAM" id="SSF48576">
    <property type="entry name" value="Terpenoid synthases"/>
    <property type="match status" value="1"/>
</dbReference>
<dbReference type="InterPro" id="IPR033904">
    <property type="entry name" value="Trans_IPPS_HH"/>
</dbReference>
<reference evidence="1 2" key="1">
    <citation type="submission" date="2019-12" db="EMBL/GenBank/DDBJ databases">
        <title>Comparative genomics gives insights into the taxonomy of the Azoarcus-Aromatoleum group and reveals separate origins of nif in the plant-associated Azoarcus and non-plant-associated Aromatoleum sub-groups.</title>
        <authorList>
            <person name="Lafos M."/>
            <person name="Maluk M."/>
            <person name="Batista M."/>
            <person name="Junghare M."/>
            <person name="Carmona M."/>
            <person name="Faoro H."/>
            <person name="Cruz L.M."/>
            <person name="Battistoni F."/>
            <person name="De Souza E."/>
            <person name="Pedrosa F."/>
            <person name="Chen W.-M."/>
            <person name="Poole P.S."/>
            <person name="Dixon R.A."/>
            <person name="James E.K."/>
        </authorList>
    </citation>
    <scope>NUCLEOTIDE SEQUENCE [LARGE SCALE GENOMIC DNA]</scope>
    <source>
        <strain evidence="1 2">ToN1</strain>
    </source>
</reference>
<dbReference type="PANTHER" id="PTHR31480">
    <property type="entry name" value="BIFUNCTIONAL LYCOPENE CYCLASE/PHYTOENE SYNTHASE"/>
    <property type="match status" value="1"/>
</dbReference>
<dbReference type="Pfam" id="PF00494">
    <property type="entry name" value="SQS_PSY"/>
    <property type="match status" value="1"/>
</dbReference>
<dbReference type="NCBIfam" id="TIGR03464">
    <property type="entry name" value="HpnC"/>
    <property type="match status" value="1"/>
</dbReference>
<dbReference type="EC" id="2.5.1.21" evidence="1"/>
<dbReference type="Gene3D" id="1.10.600.10">
    <property type="entry name" value="Farnesyl Diphosphate Synthase"/>
    <property type="match status" value="1"/>
</dbReference>
<dbReference type="SFLD" id="SFLDG01212">
    <property type="entry name" value="Phytoene_synthase_like"/>
    <property type="match status" value="1"/>
</dbReference>
<dbReference type="GO" id="GO:0051996">
    <property type="term" value="F:squalene synthase [NAD(P)H] activity"/>
    <property type="evidence" value="ECO:0007669"/>
    <property type="project" value="UniProtKB-EC"/>
</dbReference>
<dbReference type="InterPro" id="IPR044843">
    <property type="entry name" value="Trans_IPPS_bact-type"/>
</dbReference>
<gene>
    <name evidence="1" type="primary">hpnC</name>
    <name evidence="1" type="ORF">GPA26_12390</name>
</gene>
<proteinExistence type="predicted"/>
<dbReference type="InterPro" id="IPR017827">
    <property type="entry name" value="HSQ_synthase_HpnC"/>
</dbReference>
<dbReference type="RefSeq" id="WP_169206645.1">
    <property type="nucleotide sequence ID" value="NZ_CP059560.1"/>
</dbReference>
<evidence type="ECO:0000313" key="2">
    <source>
        <dbReference type="Proteomes" id="UP000652074"/>
    </source>
</evidence>
<dbReference type="SFLD" id="SFLDS00005">
    <property type="entry name" value="Isoprenoid_Synthase_Type_I"/>
    <property type="match status" value="1"/>
</dbReference>
<keyword evidence="1" id="KW-0808">Transferase</keyword>
<sequence length="277" mass="31995">MPVDHYENFPVASLLLPARLREPVEAIYAFARSADDIADEGDAAPIARLARLNDYRIELNAIEAGQAPRDASLAPIFTRLAKNIRAHKLPLQCFRDLLDAFSQDVGKTRYADFAELLDYCRRSANPVGRLLLHLYDAATPDNLRRSDLICTSLQLINFWQDVAIDWRKRRIYLPQADMARFGLSEDHIDRTRCDDAWRALMDFEVQRARAMMVEGAPLARQLPGRVGWELRLMVLGGLRILERIERAGYDVFRHRPTLTRSDWPRLAWRAVHYSRIR</sequence>
<evidence type="ECO:0000313" key="1">
    <source>
        <dbReference type="EMBL" id="NMF89270.1"/>
    </source>
</evidence>
<accession>A0ABX1MMU2</accession>
<dbReference type="Proteomes" id="UP000652074">
    <property type="component" value="Unassembled WGS sequence"/>
</dbReference>
<keyword evidence="2" id="KW-1185">Reference proteome</keyword>
<dbReference type="InterPro" id="IPR002060">
    <property type="entry name" value="Squ/phyt_synthse"/>
</dbReference>
<dbReference type="EMBL" id="WTVR01000021">
    <property type="protein sequence ID" value="NMF89270.1"/>
    <property type="molecule type" value="Genomic_DNA"/>
</dbReference>
<comment type="caution">
    <text evidence="1">The sequence shown here is derived from an EMBL/GenBank/DDBJ whole genome shotgun (WGS) entry which is preliminary data.</text>
</comment>
<organism evidence="1 2">
    <name type="scientific">Aromatoleum petrolei</name>
    <dbReference type="NCBI Taxonomy" id="76116"/>
    <lineage>
        <taxon>Bacteria</taxon>
        <taxon>Pseudomonadati</taxon>
        <taxon>Pseudomonadota</taxon>
        <taxon>Betaproteobacteria</taxon>
        <taxon>Rhodocyclales</taxon>
        <taxon>Rhodocyclaceae</taxon>
        <taxon>Aromatoleum</taxon>
    </lineage>
</organism>
<dbReference type="InterPro" id="IPR008949">
    <property type="entry name" value="Isoprenoid_synthase_dom_sf"/>
</dbReference>
<protein>
    <submittedName>
        <fullName evidence="1">Squalene synthase HpnC</fullName>
        <ecNumber evidence="1">2.5.1.21</ecNumber>
    </submittedName>
</protein>
<dbReference type="CDD" id="cd00683">
    <property type="entry name" value="Trans_IPPS_HH"/>
    <property type="match status" value="1"/>
</dbReference>
<name>A0ABX1MMU2_9RHOO</name>